<feature type="transmembrane region" description="Helical" evidence="1">
    <location>
        <begin position="88"/>
        <end position="105"/>
    </location>
</feature>
<feature type="transmembrane region" description="Helical" evidence="1">
    <location>
        <begin position="12"/>
        <end position="38"/>
    </location>
</feature>
<gene>
    <name evidence="2" type="ORF">RL72_00792</name>
</gene>
<keyword evidence="1" id="KW-1133">Transmembrane helix</keyword>
<comment type="caution">
    <text evidence="2">The sequence shown here is derived from an EMBL/GenBank/DDBJ whole genome shotgun (WGS) entry which is preliminary data.</text>
</comment>
<evidence type="ECO:0000313" key="2">
    <source>
        <dbReference type="EMBL" id="KJL26885.1"/>
    </source>
</evidence>
<keyword evidence="3" id="KW-1185">Reference proteome</keyword>
<proteinExistence type="predicted"/>
<evidence type="ECO:0000313" key="3">
    <source>
        <dbReference type="Proteomes" id="UP000033448"/>
    </source>
</evidence>
<dbReference type="AlphaFoldDB" id="A0A0F0L3E4"/>
<name>A0A0F0L3E4_9MICO</name>
<feature type="transmembrane region" description="Helical" evidence="1">
    <location>
        <begin position="111"/>
        <end position="133"/>
    </location>
</feature>
<dbReference type="EMBL" id="JYIT01000060">
    <property type="protein sequence ID" value="KJL26885.1"/>
    <property type="molecule type" value="Genomic_DNA"/>
</dbReference>
<evidence type="ECO:0008006" key="4">
    <source>
        <dbReference type="Google" id="ProtNLM"/>
    </source>
</evidence>
<evidence type="ECO:0000256" key="1">
    <source>
        <dbReference type="SAM" id="Phobius"/>
    </source>
</evidence>
<keyword evidence="1" id="KW-0812">Transmembrane</keyword>
<feature type="transmembrane region" description="Helical" evidence="1">
    <location>
        <begin position="180"/>
        <end position="204"/>
    </location>
</feature>
<organism evidence="2 3">
    <name type="scientific">Microbacterium azadirachtae</name>
    <dbReference type="NCBI Taxonomy" id="582680"/>
    <lineage>
        <taxon>Bacteria</taxon>
        <taxon>Bacillati</taxon>
        <taxon>Actinomycetota</taxon>
        <taxon>Actinomycetes</taxon>
        <taxon>Micrococcales</taxon>
        <taxon>Microbacteriaceae</taxon>
        <taxon>Microbacterium</taxon>
    </lineage>
</organism>
<keyword evidence="1" id="KW-0472">Membrane</keyword>
<dbReference type="InterPro" id="IPR049713">
    <property type="entry name" value="Pr6Pr-like"/>
</dbReference>
<protein>
    <recommendedName>
        <fullName evidence="4">FAR-17a/AIG1-like protein</fullName>
    </recommendedName>
</protein>
<sequence length="218" mass="23427">MRPDAPEHTRPAAARVVGGSRVLVGVAVLVILMYTYAIGGEAHGYNPFDYFGYFTNLTGLLTAIVLMICGTLGLIGRRATRWLTPARAVVTACMLIVAVIYNALVPGTGSAPVWVSVTLHAVLPALTSLDWLLIGDRRRLPWSRLWVLAPYPLLWLVVVLVRGATDGWVPYGFLLPERGAIAMVLTVLGLLGALTAAGALVWTASRFPGVVLRRDAGR</sequence>
<reference evidence="2 3" key="1">
    <citation type="submission" date="2015-02" db="EMBL/GenBank/DDBJ databases">
        <title>Draft genome sequences of ten Microbacterium spp. with emphasis on heavy metal contaminated environments.</title>
        <authorList>
            <person name="Corretto E."/>
        </authorList>
    </citation>
    <scope>NUCLEOTIDE SEQUENCE [LARGE SCALE GENOMIC DNA]</scope>
    <source>
        <strain evidence="2 3">DSM 23848</strain>
    </source>
</reference>
<feature type="transmembrane region" description="Helical" evidence="1">
    <location>
        <begin position="145"/>
        <end position="165"/>
    </location>
</feature>
<dbReference type="Proteomes" id="UP000033448">
    <property type="component" value="Unassembled WGS sequence"/>
</dbReference>
<feature type="transmembrane region" description="Helical" evidence="1">
    <location>
        <begin position="50"/>
        <end position="76"/>
    </location>
</feature>
<dbReference type="PATRIC" id="fig|582680.7.peg.820"/>
<dbReference type="NCBIfam" id="NF038065">
    <property type="entry name" value="Pr6Pr"/>
    <property type="match status" value="1"/>
</dbReference>
<accession>A0A0F0L3E4</accession>
<dbReference type="RefSeq" id="WP_248700366.1">
    <property type="nucleotide sequence ID" value="NZ_JYIT01000060.1"/>
</dbReference>